<protein>
    <submittedName>
        <fullName evidence="1">DNA-binding protein</fullName>
    </submittedName>
</protein>
<evidence type="ECO:0000313" key="2">
    <source>
        <dbReference type="Proteomes" id="UP000256817"/>
    </source>
</evidence>
<comment type="caution">
    <text evidence="1">The sequence shown here is derived from an EMBL/GenBank/DDBJ whole genome shotgun (WGS) entry which is preliminary data.</text>
</comment>
<gene>
    <name evidence="1" type="ORF">DMB85_003785</name>
</gene>
<dbReference type="RefSeq" id="WP_116237644.1">
    <property type="nucleotide sequence ID" value="NZ_QHJW02000006.1"/>
</dbReference>
<evidence type="ECO:0000313" key="1">
    <source>
        <dbReference type="EMBL" id="RRO11434.1"/>
    </source>
</evidence>
<reference evidence="1" key="1">
    <citation type="submission" date="2018-11" db="EMBL/GenBank/DDBJ databases">
        <title>Draft genome sequences of proposed Pectobacterium aquaticum sp. nov. isolated in France from fresh water.</title>
        <authorList>
            <person name="Pedron J."/>
            <person name="Barny M.A."/>
        </authorList>
    </citation>
    <scope>NUCLEOTIDE SEQUENCE [LARGE SCALE GENOMIC DNA]</scope>
    <source>
        <strain evidence="1">A35-S23-M15</strain>
    </source>
</reference>
<keyword evidence="1" id="KW-0238">DNA-binding</keyword>
<dbReference type="Proteomes" id="UP000256817">
    <property type="component" value="Unassembled WGS sequence"/>
</dbReference>
<keyword evidence="2" id="KW-1185">Reference proteome</keyword>
<name>A0A3R8PVX7_9GAMM</name>
<accession>A0A3R8PVX7</accession>
<organism evidence="1 2">
    <name type="scientific">Pectobacterium aquaticum</name>
    <dbReference type="NCBI Taxonomy" id="2204145"/>
    <lineage>
        <taxon>Bacteria</taxon>
        <taxon>Pseudomonadati</taxon>
        <taxon>Pseudomonadota</taxon>
        <taxon>Gammaproteobacteria</taxon>
        <taxon>Enterobacterales</taxon>
        <taxon>Pectobacteriaceae</taxon>
        <taxon>Pectobacterium</taxon>
    </lineage>
</organism>
<sequence>MNNILIFEPINTNNPVVNVIKFIGFCKTAIFNGNLVTSWESNVWKKLYRFNKLNMKNNLNSKEPLDDCFIDFAKAYMLHVHSFNKAKSKIITLSMLKIVEFVLLKSHMKADIIHCDNFVFNECARLATEKYSKSRAVGVGKELEKLSIFLNENRMTNSSYLFWVNPLRYKITQTWSGYDLSLEGHEKLPDIKSVIAIAEIFSKDDKQLSLRDIFTASVLTLLMCAPGRISEILSLPADCEITEKDSKGIQRYGLRFFSVKGYEGDIKWIPTAMIPVAKKAISRLRKLSHQARSLAKKFEGNHSDVLVNRLKENIPEDFPWYDAEKNIKYSNALCLLNEGQLCKNKAVRLDKLFRPNDSFFISDIIDSEYIKGEFNIFKRHGYLNKDESPYLLRTHQLRHLLNTFAQINGMDEFSIARWSGRKFISQNVSYDHRTHLQMSKLIREEKSSEVINNHRIKQIPVVDLNEFDSLNSGAILITQYGCCKHAYAFEPCRSYPFKESGMGNERLSKIHNKIIERTRYDKNDGNINAEKWYEFQEKIIKG</sequence>
<dbReference type="GO" id="GO:0003677">
    <property type="term" value="F:DNA binding"/>
    <property type="evidence" value="ECO:0007669"/>
    <property type="project" value="UniProtKB-KW"/>
</dbReference>
<dbReference type="EMBL" id="QHJW02000006">
    <property type="protein sequence ID" value="RRO11434.1"/>
    <property type="molecule type" value="Genomic_DNA"/>
</dbReference>
<proteinExistence type="predicted"/>